<gene>
    <name evidence="3" type="ORF">EQF91_07700</name>
</gene>
<evidence type="ECO:0000256" key="1">
    <source>
        <dbReference type="SAM" id="MobiDB-lite"/>
    </source>
</evidence>
<feature type="compositionally biased region" description="Basic and acidic residues" evidence="1">
    <location>
        <begin position="43"/>
        <end position="54"/>
    </location>
</feature>
<dbReference type="EMBL" id="SCFR01000036">
    <property type="protein sequence ID" value="TFF64486.1"/>
    <property type="molecule type" value="Genomic_DNA"/>
</dbReference>
<reference evidence="3 4" key="1">
    <citation type="submission" date="2019-01" db="EMBL/GenBank/DDBJ databases">
        <title>Draft Genome Sequences of Helcococcus ovis Strains Isolated from the Uterus and Vagina of Dairy Cows with Metritis.</title>
        <authorList>
            <person name="Cunha F."/>
            <person name="Jeon S.J."/>
            <person name="Kutzer P."/>
            <person name="Galvao K.N."/>
        </authorList>
    </citation>
    <scope>NUCLEOTIDE SEQUENCE [LARGE SCALE GENOMIC DNA]</scope>
    <source>
        <strain evidence="3 4">KG-37</strain>
    </source>
</reference>
<sequence length="245" mass="28074">MNKNKKILLISFILVFLISSYFILRLVLSNYESKSGKNDDIEENKKVVIDKDNKNSSTNNEKVKLKTYKKSKSDSLKNNDSKQQADADKSRDVQQYDDDLVRDNDVSIPRDIIEKNDDQNSNVVLDKNSNQKSDASSKQKEQKEQNTNAEPSDKYILINSNLRKDKYLIFDKNQVKLPEKSLVGLANTGEFENKLHELEWSGDSLEDVKSGKPGDYEIIAKIKDDLEINGHDYGKVIIKVKVRVK</sequence>
<protein>
    <submittedName>
        <fullName evidence="3">Uncharacterized protein</fullName>
    </submittedName>
</protein>
<comment type="caution">
    <text evidence="3">The sequence shown here is derived from an EMBL/GenBank/DDBJ whole genome shotgun (WGS) entry which is preliminary data.</text>
</comment>
<evidence type="ECO:0000313" key="3">
    <source>
        <dbReference type="EMBL" id="TFF64486.1"/>
    </source>
</evidence>
<evidence type="ECO:0000313" key="4">
    <source>
        <dbReference type="Proteomes" id="UP000297454"/>
    </source>
</evidence>
<feature type="region of interest" description="Disordered" evidence="1">
    <location>
        <begin position="43"/>
        <end position="152"/>
    </location>
</feature>
<evidence type="ECO:0000256" key="2">
    <source>
        <dbReference type="SAM" id="Phobius"/>
    </source>
</evidence>
<feature type="transmembrane region" description="Helical" evidence="2">
    <location>
        <begin position="7"/>
        <end position="28"/>
    </location>
</feature>
<proteinExistence type="predicted"/>
<feature type="compositionally biased region" description="Polar residues" evidence="1">
    <location>
        <begin position="119"/>
        <end position="134"/>
    </location>
</feature>
<name>A0A4R9C212_9FIRM</name>
<keyword evidence="2" id="KW-1133">Transmembrane helix</keyword>
<organism evidence="3 4">
    <name type="scientific">Helcococcus ovis</name>
    <dbReference type="NCBI Taxonomy" id="72026"/>
    <lineage>
        <taxon>Bacteria</taxon>
        <taxon>Bacillati</taxon>
        <taxon>Bacillota</taxon>
        <taxon>Tissierellia</taxon>
        <taxon>Tissierellales</taxon>
        <taxon>Peptoniphilaceae</taxon>
        <taxon>Helcococcus</taxon>
    </lineage>
</organism>
<dbReference type="AlphaFoldDB" id="A0A4R9C212"/>
<dbReference type="Proteomes" id="UP000297454">
    <property type="component" value="Unassembled WGS sequence"/>
</dbReference>
<keyword evidence="2" id="KW-0812">Transmembrane</keyword>
<keyword evidence="4" id="KW-1185">Reference proteome</keyword>
<dbReference type="RefSeq" id="WP_134744378.1">
    <property type="nucleotide sequence ID" value="NZ_JBFNGE010000014.1"/>
</dbReference>
<feature type="compositionally biased region" description="Basic and acidic residues" evidence="1">
    <location>
        <begin position="135"/>
        <end position="144"/>
    </location>
</feature>
<accession>A0A4R9C212</accession>
<keyword evidence="2" id="KW-0472">Membrane</keyword>
<feature type="compositionally biased region" description="Basic and acidic residues" evidence="1">
    <location>
        <begin position="71"/>
        <end position="105"/>
    </location>
</feature>